<dbReference type="SUPFAM" id="SSF89796">
    <property type="entry name" value="CoA-transferase family III (CaiB/BaiF)"/>
    <property type="match status" value="1"/>
</dbReference>
<dbReference type="Proteomes" id="UP000076584">
    <property type="component" value="Unassembled WGS sequence"/>
</dbReference>
<protein>
    <submittedName>
        <fullName evidence="1">Caib baif family enzyme</fullName>
    </submittedName>
</protein>
<name>A0A166M455_COLIC</name>
<evidence type="ECO:0000313" key="2">
    <source>
        <dbReference type="Proteomes" id="UP000076584"/>
    </source>
</evidence>
<dbReference type="InterPro" id="IPR050509">
    <property type="entry name" value="CoA-transferase_III"/>
</dbReference>
<evidence type="ECO:0000313" key="1">
    <source>
        <dbReference type="EMBL" id="KZL64261.1"/>
    </source>
</evidence>
<proteinExistence type="predicted"/>
<reference evidence="1 2" key="1">
    <citation type="submission" date="2015-06" db="EMBL/GenBank/DDBJ databases">
        <title>Survival trade-offs in plant roots during colonization by closely related pathogenic and mutualistic fungi.</title>
        <authorList>
            <person name="Hacquard S."/>
            <person name="Kracher B."/>
            <person name="Hiruma K."/>
            <person name="Weinman A."/>
            <person name="Muench P."/>
            <person name="Garrido Oter R."/>
            <person name="Ver Loren van Themaat E."/>
            <person name="Dallerey J.-F."/>
            <person name="Damm U."/>
            <person name="Henrissat B."/>
            <person name="Lespinet O."/>
            <person name="Thon M."/>
            <person name="Kemen E."/>
            <person name="McHardy A.C."/>
            <person name="Schulze-Lefert P."/>
            <person name="O'Connell R.J."/>
        </authorList>
    </citation>
    <scope>NUCLEOTIDE SEQUENCE [LARGE SCALE GENOMIC DNA]</scope>
    <source>
        <strain evidence="1 2">MAFF 238704</strain>
    </source>
</reference>
<accession>A0A166M455</accession>
<dbReference type="EMBL" id="LFIW01002706">
    <property type="protein sequence ID" value="KZL64261.1"/>
    <property type="molecule type" value="Genomic_DNA"/>
</dbReference>
<dbReference type="AlphaFoldDB" id="A0A166M455"/>
<dbReference type="InterPro" id="IPR023606">
    <property type="entry name" value="CoA-Trfase_III_dom_1_sf"/>
</dbReference>
<dbReference type="PANTHER" id="PTHR48228">
    <property type="entry name" value="SUCCINYL-COA--D-CITRAMALATE COA-TRANSFERASE"/>
    <property type="match status" value="1"/>
</dbReference>
<gene>
    <name evidence="1" type="ORF">CI238_00491</name>
</gene>
<dbReference type="Gene3D" id="3.40.50.10540">
    <property type="entry name" value="Crotonobetainyl-coa:carnitine coa-transferase, domain 1"/>
    <property type="match status" value="1"/>
</dbReference>
<sequence length="132" mass="14439">MNLSEAQHSGSGEPAKPLPCQALDYDAGYFLASGISAALYKRATEGGSWIVDVSLRRVMKHLRSLGQYPGKTGFELLDAESSVEVGEDLFEKRETDFGVMKYLKHLAVVEGHEPGWDIMPGVLGSDKPQWLA</sequence>
<keyword evidence="2" id="KW-1185">Reference proteome</keyword>
<organism evidence="1 2">
    <name type="scientific">Colletotrichum incanum</name>
    <name type="common">Soybean anthracnose fungus</name>
    <dbReference type="NCBI Taxonomy" id="1573173"/>
    <lineage>
        <taxon>Eukaryota</taxon>
        <taxon>Fungi</taxon>
        <taxon>Dikarya</taxon>
        <taxon>Ascomycota</taxon>
        <taxon>Pezizomycotina</taxon>
        <taxon>Sordariomycetes</taxon>
        <taxon>Hypocreomycetidae</taxon>
        <taxon>Glomerellales</taxon>
        <taxon>Glomerellaceae</taxon>
        <taxon>Colletotrichum</taxon>
        <taxon>Colletotrichum spaethianum species complex</taxon>
    </lineage>
</organism>
<dbReference type="PANTHER" id="PTHR48228:SF4">
    <property type="entry name" value="BLR3030 PROTEIN"/>
    <property type="match status" value="1"/>
</dbReference>
<comment type="caution">
    <text evidence="1">The sequence shown here is derived from an EMBL/GenBank/DDBJ whole genome shotgun (WGS) entry which is preliminary data.</text>
</comment>